<dbReference type="Pfam" id="PF03949">
    <property type="entry name" value="Malic_M"/>
    <property type="match status" value="1"/>
</dbReference>
<dbReference type="SUPFAM" id="SSF51735">
    <property type="entry name" value="NAD(P)-binding Rossmann-fold domains"/>
    <property type="match status" value="1"/>
</dbReference>
<evidence type="ECO:0000313" key="4">
    <source>
        <dbReference type="Proteomes" id="UP001291306"/>
    </source>
</evidence>
<organism evidence="3 4">
    <name type="scientific">Clostridium perfringens</name>
    <dbReference type="NCBI Taxonomy" id="1502"/>
    <lineage>
        <taxon>Bacteria</taxon>
        <taxon>Bacillati</taxon>
        <taxon>Bacillota</taxon>
        <taxon>Clostridia</taxon>
        <taxon>Eubacteriales</taxon>
        <taxon>Clostridiaceae</taxon>
        <taxon>Clostridium</taxon>
    </lineage>
</organism>
<dbReference type="InterPro" id="IPR012302">
    <property type="entry name" value="Malic_NAD-bd"/>
</dbReference>
<dbReference type="InterPro" id="IPR036291">
    <property type="entry name" value="NAD(P)-bd_dom_sf"/>
</dbReference>
<dbReference type="AlphaFoldDB" id="A0AAW9I9S5"/>
<reference evidence="3" key="1">
    <citation type="submission" date="2019-11" db="EMBL/GenBank/DDBJ databases">
        <title>Characterization of Clostridium perfringens isolates from swine manure treated agricultural soils.</title>
        <authorList>
            <person name="Wushke S.T."/>
        </authorList>
    </citation>
    <scope>NUCLEOTIDE SEQUENCE</scope>
    <source>
        <strain evidence="3">X26</strain>
    </source>
</reference>
<dbReference type="SMART" id="SM00919">
    <property type="entry name" value="Malic_M"/>
    <property type="match status" value="1"/>
</dbReference>
<dbReference type="InterPro" id="IPR051674">
    <property type="entry name" value="Malate_Decarboxylase"/>
</dbReference>
<dbReference type="GO" id="GO:0016491">
    <property type="term" value="F:oxidoreductase activity"/>
    <property type="evidence" value="ECO:0007669"/>
    <property type="project" value="UniProtKB-KW"/>
</dbReference>
<dbReference type="Proteomes" id="UP001291306">
    <property type="component" value="Unassembled WGS sequence"/>
</dbReference>
<dbReference type="PANTHER" id="PTHR43237">
    <property type="entry name" value="NADP-DEPENDENT MALIC ENZYME"/>
    <property type="match status" value="1"/>
</dbReference>
<evidence type="ECO:0000256" key="1">
    <source>
        <dbReference type="ARBA" id="ARBA00023002"/>
    </source>
</evidence>
<dbReference type="PANTHER" id="PTHR43237:SF4">
    <property type="entry name" value="NADP-DEPENDENT MALIC ENZYME"/>
    <property type="match status" value="1"/>
</dbReference>
<feature type="non-terminal residue" evidence="3">
    <location>
        <position position="1"/>
    </location>
</feature>
<name>A0AAW9I9S5_CLOPF</name>
<evidence type="ECO:0000313" key="3">
    <source>
        <dbReference type="EMBL" id="MDZ5001133.1"/>
    </source>
</evidence>
<comment type="caution">
    <text evidence="3">The sequence shown here is derived from an EMBL/GenBank/DDBJ whole genome shotgun (WGS) entry which is preliminary data.</text>
</comment>
<protein>
    <submittedName>
        <fullName evidence="3">NAD-dependent malic enzyme</fullName>
    </submittedName>
</protein>
<feature type="domain" description="Malic enzyme NAD-binding" evidence="2">
    <location>
        <begin position="1"/>
        <end position="85"/>
    </location>
</feature>
<proteinExistence type="predicted"/>
<dbReference type="EMBL" id="WNVC01001063">
    <property type="protein sequence ID" value="MDZ5001133.1"/>
    <property type="molecule type" value="Genomic_DNA"/>
</dbReference>
<sequence length="92" mass="9912">GARVIATGRSDFPNQINNVLVFPGIFRGALDVRATDITEEMKIAAAKAIASIITDEELNEEYIIPGAFDSRVAEVVAKEVARVAKEKGIARI</sequence>
<dbReference type="GO" id="GO:0051287">
    <property type="term" value="F:NAD binding"/>
    <property type="evidence" value="ECO:0007669"/>
    <property type="project" value="InterPro"/>
</dbReference>
<keyword evidence="1" id="KW-0560">Oxidoreductase</keyword>
<accession>A0AAW9I9S5</accession>
<gene>
    <name evidence="3" type="ORF">GNF79_19150</name>
</gene>
<dbReference type="Gene3D" id="3.40.50.720">
    <property type="entry name" value="NAD(P)-binding Rossmann-like Domain"/>
    <property type="match status" value="1"/>
</dbReference>
<dbReference type="RefSeq" id="WP_322459278.1">
    <property type="nucleotide sequence ID" value="NZ_WNVC01001063.1"/>
</dbReference>
<evidence type="ECO:0000259" key="2">
    <source>
        <dbReference type="SMART" id="SM00919"/>
    </source>
</evidence>